<proteinExistence type="predicted"/>
<organism evidence="1 2">
    <name type="scientific">Streptomyces levis</name>
    <dbReference type="NCBI Taxonomy" id="285566"/>
    <lineage>
        <taxon>Bacteria</taxon>
        <taxon>Bacillati</taxon>
        <taxon>Actinomycetota</taxon>
        <taxon>Actinomycetes</taxon>
        <taxon>Kitasatosporales</taxon>
        <taxon>Streptomycetaceae</taxon>
        <taxon>Streptomyces</taxon>
    </lineage>
</organism>
<dbReference type="Proteomes" id="UP001501095">
    <property type="component" value="Unassembled WGS sequence"/>
</dbReference>
<evidence type="ECO:0000313" key="1">
    <source>
        <dbReference type="EMBL" id="GAA2532055.1"/>
    </source>
</evidence>
<sequence>MLVWDNVRLNLTAGMKQFIAAKPSGSVCTAAAALGSRYNLRQATGLRPTRRLVAFTGPQKSVAAARIAVEVLATLIAHALPEQTHPVSAAQPRRAHSGGSDGPAVRLRCL</sequence>
<keyword evidence="2" id="KW-1185">Reference proteome</keyword>
<evidence type="ECO:0008006" key="3">
    <source>
        <dbReference type="Google" id="ProtNLM"/>
    </source>
</evidence>
<evidence type="ECO:0000313" key="2">
    <source>
        <dbReference type="Proteomes" id="UP001501095"/>
    </source>
</evidence>
<protein>
    <recommendedName>
        <fullName evidence="3">Transposase</fullName>
    </recommendedName>
</protein>
<reference evidence="1 2" key="1">
    <citation type="journal article" date="2019" name="Int. J. Syst. Evol. Microbiol.">
        <title>The Global Catalogue of Microorganisms (GCM) 10K type strain sequencing project: providing services to taxonomists for standard genome sequencing and annotation.</title>
        <authorList>
            <consortium name="The Broad Institute Genomics Platform"/>
            <consortium name="The Broad Institute Genome Sequencing Center for Infectious Disease"/>
            <person name="Wu L."/>
            <person name="Ma J."/>
        </authorList>
    </citation>
    <scope>NUCLEOTIDE SEQUENCE [LARGE SCALE GENOMIC DNA]</scope>
    <source>
        <strain evidence="1 2">JCM 6924</strain>
    </source>
</reference>
<comment type="caution">
    <text evidence="1">The sequence shown here is derived from an EMBL/GenBank/DDBJ whole genome shotgun (WGS) entry which is preliminary data.</text>
</comment>
<accession>A0ABN3NSB1</accession>
<dbReference type="EMBL" id="BAAATM010000009">
    <property type="protein sequence ID" value="GAA2532055.1"/>
    <property type="molecule type" value="Genomic_DNA"/>
</dbReference>
<gene>
    <name evidence="1" type="ORF">GCM10010423_29580</name>
</gene>
<name>A0ABN3NSB1_9ACTN</name>